<dbReference type="AlphaFoldDB" id="A0A3A9KKG9"/>
<name>A0A3A9KKG9_9BACI</name>
<evidence type="ECO:0000313" key="2">
    <source>
        <dbReference type="Proteomes" id="UP000281498"/>
    </source>
</evidence>
<reference evidence="1 2" key="1">
    <citation type="submission" date="2017-10" db="EMBL/GenBank/DDBJ databases">
        <title>Bacillus sp. nov., a halophilic bacterium isolated from a Keqin Lake.</title>
        <authorList>
            <person name="Wang H."/>
        </authorList>
    </citation>
    <scope>NUCLEOTIDE SEQUENCE [LARGE SCALE GENOMIC DNA]</scope>
    <source>
        <strain evidence="1 2">KCTC 13187</strain>
    </source>
</reference>
<proteinExistence type="predicted"/>
<evidence type="ECO:0000313" key="1">
    <source>
        <dbReference type="EMBL" id="RKL65376.1"/>
    </source>
</evidence>
<dbReference type="OrthoDB" id="2940547at2"/>
<protein>
    <submittedName>
        <fullName evidence="1">Uncharacterized protein</fullName>
    </submittedName>
</protein>
<comment type="caution">
    <text evidence="1">The sequence shown here is derived from an EMBL/GenBank/DDBJ whole genome shotgun (WGS) entry which is preliminary data.</text>
</comment>
<gene>
    <name evidence="1" type="ORF">CR203_20720</name>
</gene>
<organism evidence="1 2">
    <name type="scientific">Salipaludibacillus neizhouensis</name>
    <dbReference type="NCBI Taxonomy" id="885475"/>
    <lineage>
        <taxon>Bacteria</taxon>
        <taxon>Bacillati</taxon>
        <taxon>Bacillota</taxon>
        <taxon>Bacilli</taxon>
        <taxon>Bacillales</taxon>
        <taxon>Bacillaceae</taxon>
    </lineage>
</organism>
<dbReference type="Proteomes" id="UP000281498">
    <property type="component" value="Unassembled WGS sequence"/>
</dbReference>
<dbReference type="RefSeq" id="WP_110935501.1">
    <property type="nucleotide sequence ID" value="NZ_KZ614146.1"/>
</dbReference>
<keyword evidence="2" id="KW-1185">Reference proteome</keyword>
<dbReference type="EMBL" id="PDOE01000017">
    <property type="protein sequence ID" value="RKL65376.1"/>
    <property type="molecule type" value="Genomic_DNA"/>
</dbReference>
<accession>A0A3A9KKG9</accession>
<sequence length="78" mass="9047">MIRREFDDNGNQSYFKDSESNARDLEDLAGVFEEEFKVRVNAFIDGKDFCNAVRRCLLKDLLAGAMDEKDDDKRKKHG</sequence>